<sequence>MAERDILGCLEKRDLLNQNAVSVENLLFWGKRYEEAGLLSDAVDFYEKAKATDALNRLLENAKEEGDFFLFNRLSRILNFEGTSDDWMYLARQAEKAGKFTFAAQAALRADSRDAPEK</sequence>
<evidence type="ECO:0000313" key="1">
    <source>
        <dbReference type="EMBL" id="GLI34090.1"/>
    </source>
</evidence>
<dbReference type="AlphaFoldDB" id="A0A9W6D4Q2"/>
<organism evidence="1 2">
    <name type="scientific">Desulforhabdus amnigena</name>
    <dbReference type="NCBI Taxonomy" id="40218"/>
    <lineage>
        <taxon>Bacteria</taxon>
        <taxon>Pseudomonadati</taxon>
        <taxon>Thermodesulfobacteriota</taxon>
        <taxon>Syntrophobacteria</taxon>
        <taxon>Syntrophobacterales</taxon>
        <taxon>Syntrophobacteraceae</taxon>
        <taxon>Desulforhabdus</taxon>
    </lineage>
</organism>
<reference evidence="1" key="1">
    <citation type="submission" date="2022-12" db="EMBL/GenBank/DDBJ databases">
        <title>Reference genome sequencing for broad-spectrum identification of bacterial and archaeal isolates by mass spectrometry.</title>
        <authorList>
            <person name="Sekiguchi Y."/>
            <person name="Tourlousse D.M."/>
        </authorList>
    </citation>
    <scope>NUCLEOTIDE SEQUENCE</scope>
    <source>
        <strain evidence="1">ASRB1</strain>
    </source>
</reference>
<protein>
    <submittedName>
        <fullName evidence="1">Uncharacterized protein</fullName>
    </submittedName>
</protein>
<proteinExistence type="predicted"/>
<gene>
    <name evidence="1" type="ORF">DAMNIGENAA_15230</name>
</gene>
<dbReference type="EMBL" id="BSDR01000001">
    <property type="protein sequence ID" value="GLI34090.1"/>
    <property type="molecule type" value="Genomic_DNA"/>
</dbReference>
<name>A0A9W6D4Q2_9BACT</name>
<dbReference type="Proteomes" id="UP001144372">
    <property type="component" value="Unassembled WGS sequence"/>
</dbReference>
<evidence type="ECO:0000313" key="2">
    <source>
        <dbReference type="Proteomes" id="UP001144372"/>
    </source>
</evidence>
<keyword evidence="2" id="KW-1185">Reference proteome</keyword>
<comment type="caution">
    <text evidence="1">The sequence shown here is derived from an EMBL/GenBank/DDBJ whole genome shotgun (WGS) entry which is preliminary data.</text>
</comment>
<accession>A0A9W6D4Q2</accession>